<dbReference type="InterPro" id="IPR021050">
    <property type="entry name" value="Cyt_c_oxidase_su4_actinobac"/>
</dbReference>
<evidence type="ECO:0000256" key="6">
    <source>
        <dbReference type="ARBA" id="ARBA00022967"/>
    </source>
</evidence>
<dbReference type="AlphaFoldDB" id="A0A150H8A1"/>
<dbReference type="Proteomes" id="UP000243589">
    <property type="component" value="Unassembled WGS sequence"/>
</dbReference>
<comment type="subcellular location">
    <subcellularLocation>
        <location evidence="2">Cell membrane</location>
        <topology evidence="2">Multi-pass membrane protein</topology>
    </subcellularLocation>
</comment>
<evidence type="ECO:0000256" key="4">
    <source>
        <dbReference type="ARBA" id="ARBA00022475"/>
    </source>
</evidence>
<evidence type="ECO:0000256" key="9">
    <source>
        <dbReference type="ARBA" id="ARBA00047816"/>
    </source>
</evidence>
<accession>A0A150H8A1</accession>
<feature type="transmembrane region" description="Helical" evidence="11">
    <location>
        <begin position="7"/>
        <end position="25"/>
    </location>
</feature>
<evidence type="ECO:0000313" key="15">
    <source>
        <dbReference type="Proteomes" id="UP000243589"/>
    </source>
</evidence>
<evidence type="ECO:0000313" key="12">
    <source>
        <dbReference type="EMBL" id="KXZ58244.1"/>
    </source>
</evidence>
<organism evidence="12 15">
    <name type="scientific">Brevibacterium ravenspurgense</name>
    <dbReference type="NCBI Taxonomy" id="479117"/>
    <lineage>
        <taxon>Bacteria</taxon>
        <taxon>Bacillati</taxon>
        <taxon>Actinomycetota</taxon>
        <taxon>Actinomycetes</taxon>
        <taxon>Micrococcales</taxon>
        <taxon>Brevibacteriaceae</taxon>
        <taxon>Brevibacterium</taxon>
    </lineage>
</organism>
<dbReference type="PATRIC" id="fig|479117.4.peg.1277"/>
<keyword evidence="8 10" id="KW-0472">Membrane</keyword>
<name>A0A150H8A1_9MICO</name>
<evidence type="ECO:0000256" key="1">
    <source>
        <dbReference type="ARBA" id="ARBA00002536"/>
    </source>
</evidence>
<evidence type="ECO:0000256" key="10">
    <source>
        <dbReference type="PIRNR" id="PIRNR017385"/>
    </source>
</evidence>
<dbReference type="Proteomes" id="UP000242755">
    <property type="component" value="Unassembled WGS sequence"/>
</dbReference>
<comment type="subunit">
    <text evidence="10">Associates with subunits I, II and III to form cytochrome c oxidase.</text>
</comment>
<keyword evidence="5 11" id="KW-0812">Transmembrane</keyword>
<feature type="transmembrane region" description="Helical" evidence="11">
    <location>
        <begin position="83"/>
        <end position="101"/>
    </location>
</feature>
<dbReference type="Pfam" id="PF12270">
    <property type="entry name" value="Cyt_c_ox_IV"/>
    <property type="match status" value="1"/>
</dbReference>
<dbReference type="STRING" id="1176165.GCA_001584405_00993"/>
<dbReference type="EMBL" id="PKGO01000001">
    <property type="protein sequence ID" value="PKY71334.1"/>
    <property type="molecule type" value="Genomic_DNA"/>
</dbReference>
<sequence>MRISGLIFSAGIFFFIPVAFVYGYLTDFKELVGFPAILLVGLMSLMIGAFVFLEDKKMGKHPQDIESAEISDESYEYGFYSPWSWWPLALAAGIGICFLGVAVGWWIMPFGGVLCLVSLIGLVYEYDRGNHAH</sequence>
<comment type="similarity">
    <text evidence="3 10">Belongs to the cytochrome c oxidase bacterial subunit CtaF family.</text>
</comment>
<dbReference type="EC" id="7.1.1.9" evidence="10"/>
<comment type="function">
    <text evidence="1 10">Part of cytochrome c oxidase, its function is unknown.</text>
</comment>
<keyword evidence="7 11" id="KW-1133">Transmembrane helix</keyword>
<keyword evidence="6 10" id="KW-1278">Translocase</keyword>
<dbReference type="RefSeq" id="WP_019174961.1">
    <property type="nucleotide sequence ID" value="NZ_JAKRCZ010000001.1"/>
</dbReference>
<reference evidence="12 15" key="1">
    <citation type="submission" date="2016-01" db="EMBL/GenBank/DDBJ databases">
        <title>Use of Whole Genome Sequencing to ascertain that Brevibacterium massiliense (Roux, Raoult 2009) is a later heterotypic synonym of Brevibacterium ravenspurgense (Mages 2008).</title>
        <authorList>
            <person name="Bernier A.-M."/>
            <person name="Burdz T."/>
            <person name="Huynh C."/>
            <person name="Pachecho A.L."/>
            <person name="Wiebe D."/>
            <person name="Bonner C."/>
            <person name="Bernard K."/>
        </authorList>
    </citation>
    <scope>NUCLEOTIDE SEQUENCE [LARGE SCALE GENOMIC DNA]</scope>
    <source>
        <strain evidence="12 15">CCUG56047</strain>
    </source>
</reference>
<keyword evidence="12" id="KW-0560">Oxidoreductase</keyword>
<comment type="catalytic activity">
    <reaction evidence="9 10">
        <text>4 Fe(II)-[cytochrome c] + O2 + 8 H(+)(in) = 4 Fe(III)-[cytochrome c] + 2 H2O + 4 H(+)(out)</text>
        <dbReference type="Rhea" id="RHEA:11436"/>
        <dbReference type="Rhea" id="RHEA-COMP:10350"/>
        <dbReference type="Rhea" id="RHEA-COMP:14399"/>
        <dbReference type="ChEBI" id="CHEBI:15377"/>
        <dbReference type="ChEBI" id="CHEBI:15378"/>
        <dbReference type="ChEBI" id="CHEBI:15379"/>
        <dbReference type="ChEBI" id="CHEBI:29033"/>
        <dbReference type="ChEBI" id="CHEBI:29034"/>
        <dbReference type="EC" id="7.1.1.9"/>
    </reaction>
</comment>
<keyword evidence="15" id="KW-1185">Reference proteome</keyword>
<dbReference type="GO" id="GO:0022900">
    <property type="term" value="P:electron transport chain"/>
    <property type="evidence" value="ECO:0007669"/>
    <property type="project" value="InterPro"/>
</dbReference>
<evidence type="ECO:0000313" key="13">
    <source>
        <dbReference type="EMBL" id="PKY71334.1"/>
    </source>
</evidence>
<evidence type="ECO:0000256" key="11">
    <source>
        <dbReference type="SAM" id="Phobius"/>
    </source>
</evidence>
<protein>
    <recommendedName>
        <fullName evidence="10">Cytochrome c oxidase polypeptide 4</fullName>
        <ecNumber evidence="10">7.1.1.9</ecNumber>
    </recommendedName>
    <alternativeName>
        <fullName evidence="10">Cytochrome aa3 subunit 4</fullName>
    </alternativeName>
    <alternativeName>
        <fullName evidence="10">Cytochrome c oxidase polypeptide IV</fullName>
    </alternativeName>
</protein>
<keyword evidence="4 10" id="KW-1003">Cell membrane</keyword>
<dbReference type="GO" id="GO:0005886">
    <property type="term" value="C:plasma membrane"/>
    <property type="evidence" value="ECO:0007669"/>
    <property type="project" value="UniProtKB-SubCell"/>
</dbReference>
<evidence type="ECO:0000256" key="7">
    <source>
        <dbReference type="ARBA" id="ARBA00022989"/>
    </source>
</evidence>
<dbReference type="PIRSF" id="PIRSF017385">
    <property type="entry name" value="CtaF"/>
    <property type="match status" value="1"/>
</dbReference>
<gene>
    <name evidence="12" type="primary">ctaF</name>
    <name evidence="12" type="ORF">Bravens_01282</name>
    <name evidence="13" type="ORF">CYJ40_01320</name>
</gene>
<feature type="transmembrane region" description="Helical" evidence="11">
    <location>
        <begin position="31"/>
        <end position="53"/>
    </location>
</feature>
<evidence type="ECO:0000256" key="8">
    <source>
        <dbReference type="ARBA" id="ARBA00023136"/>
    </source>
</evidence>
<dbReference type="GO" id="GO:0004129">
    <property type="term" value="F:cytochrome-c oxidase activity"/>
    <property type="evidence" value="ECO:0007669"/>
    <property type="project" value="UniProtKB-EC"/>
</dbReference>
<reference evidence="13 14" key="2">
    <citation type="submission" date="2017-12" db="EMBL/GenBank/DDBJ databases">
        <title>Phylogenetic diversity of female urinary microbiome.</title>
        <authorList>
            <person name="Thomas-White K."/>
            <person name="Wolfe A.J."/>
        </authorList>
    </citation>
    <scope>NUCLEOTIDE SEQUENCE [LARGE SCALE GENOMIC DNA]</scope>
    <source>
        <strain evidence="13 14">UMB0426</strain>
    </source>
</reference>
<evidence type="ECO:0000256" key="5">
    <source>
        <dbReference type="ARBA" id="ARBA00022692"/>
    </source>
</evidence>
<evidence type="ECO:0000256" key="2">
    <source>
        <dbReference type="ARBA" id="ARBA00004651"/>
    </source>
</evidence>
<proteinExistence type="inferred from homology"/>
<comment type="caution">
    <text evidence="12">The sequence shown here is derived from an EMBL/GenBank/DDBJ whole genome shotgun (WGS) entry which is preliminary data.</text>
</comment>
<dbReference type="GO" id="GO:0016491">
    <property type="term" value="F:oxidoreductase activity"/>
    <property type="evidence" value="ECO:0007669"/>
    <property type="project" value="UniProtKB-KW"/>
</dbReference>
<evidence type="ECO:0000256" key="3">
    <source>
        <dbReference type="ARBA" id="ARBA00006870"/>
    </source>
</evidence>
<evidence type="ECO:0000313" key="14">
    <source>
        <dbReference type="Proteomes" id="UP000242755"/>
    </source>
</evidence>
<dbReference type="EMBL" id="LQQC01000010">
    <property type="protein sequence ID" value="KXZ58244.1"/>
    <property type="molecule type" value="Genomic_DNA"/>
</dbReference>